<dbReference type="Proteomes" id="UP000322184">
    <property type="component" value="Unassembled WGS sequence"/>
</dbReference>
<keyword evidence="9" id="KW-1185">Reference proteome</keyword>
<proteinExistence type="inferred from homology"/>
<reference evidence="8 9" key="1">
    <citation type="submission" date="2015-09" db="EMBL/GenBank/DDBJ databases">
        <title>Draft genome sequence and assembly of Photorhabdus sp. VMG, a bacterial symbiont associated with Heterorhabditis zealandica.</title>
        <authorList>
            <person name="Naidoo S."/>
            <person name="Featherston J."/>
            <person name="Mothupi B."/>
            <person name="Gray V.M."/>
        </authorList>
    </citation>
    <scope>NUCLEOTIDE SEQUENCE [LARGE SCALE GENOMIC DNA]</scope>
    <source>
        <strain evidence="8 9">VMG</strain>
    </source>
</reference>
<evidence type="ECO:0000313" key="7">
    <source>
        <dbReference type="EMBL" id="KAA1181148.1"/>
    </source>
</evidence>
<dbReference type="InterPro" id="IPR000259">
    <property type="entry name" value="Adhesion_dom_fimbrial"/>
</dbReference>
<dbReference type="PANTHER" id="PTHR33420">
    <property type="entry name" value="FIMBRIAL SUBUNIT ELFA-RELATED"/>
    <property type="match status" value="1"/>
</dbReference>
<evidence type="ECO:0000256" key="5">
    <source>
        <dbReference type="SAM" id="SignalP"/>
    </source>
</evidence>
<protein>
    <submittedName>
        <fullName evidence="7">Type 1 fimbrial protein</fullName>
    </submittedName>
</protein>
<dbReference type="STRING" id="880156.AM629_11325"/>
<evidence type="ECO:0000313" key="8">
    <source>
        <dbReference type="EMBL" id="KOY61929.1"/>
    </source>
</evidence>
<keyword evidence="3 5" id="KW-0732">Signal</keyword>
<evidence type="ECO:0000259" key="6">
    <source>
        <dbReference type="Pfam" id="PF00419"/>
    </source>
</evidence>
<evidence type="ECO:0000313" key="10">
    <source>
        <dbReference type="Proteomes" id="UP000322184"/>
    </source>
</evidence>
<dbReference type="EMBL" id="LJCS01000028">
    <property type="protein sequence ID" value="KOY61929.1"/>
    <property type="molecule type" value="Genomic_DNA"/>
</dbReference>
<comment type="similarity">
    <text evidence="2">Belongs to the fimbrial protein family.</text>
</comment>
<dbReference type="AlphaFoldDB" id="A0A5B0W3H6"/>
<feature type="chain" id="PRO_5024434333" evidence="5">
    <location>
        <begin position="22"/>
        <end position="193"/>
    </location>
</feature>
<dbReference type="Gene3D" id="2.60.40.1090">
    <property type="entry name" value="Fimbrial-type adhesion domain"/>
    <property type="match status" value="1"/>
</dbReference>
<evidence type="ECO:0000313" key="9">
    <source>
        <dbReference type="Proteomes" id="UP000037727"/>
    </source>
</evidence>
<dbReference type="SUPFAM" id="SSF49401">
    <property type="entry name" value="Bacterial adhesins"/>
    <property type="match status" value="1"/>
</dbReference>
<dbReference type="PANTHER" id="PTHR33420:SF3">
    <property type="entry name" value="FIMBRIAL SUBUNIT ELFA"/>
    <property type="match status" value="1"/>
</dbReference>
<dbReference type="Proteomes" id="UP000037727">
    <property type="component" value="Unassembled WGS sequence"/>
</dbReference>
<dbReference type="Pfam" id="PF00419">
    <property type="entry name" value="Fimbrial"/>
    <property type="match status" value="1"/>
</dbReference>
<name>A0A5B0W3H6_9GAMM</name>
<evidence type="ECO:0000256" key="2">
    <source>
        <dbReference type="ARBA" id="ARBA00006671"/>
    </source>
</evidence>
<evidence type="ECO:0000256" key="3">
    <source>
        <dbReference type="ARBA" id="ARBA00022729"/>
    </source>
</evidence>
<dbReference type="GO" id="GO:0009289">
    <property type="term" value="C:pilus"/>
    <property type="evidence" value="ECO:0007669"/>
    <property type="project" value="UniProtKB-SubCell"/>
</dbReference>
<comment type="subcellular location">
    <subcellularLocation>
        <location evidence="1">Fimbrium</location>
    </subcellularLocation>
</comment>
<sequence length="193" mass="20177">MNKLALSTAAALIFTTSSAIAFEGANGGTIHFSGAVVDTTCTINGGVSANLSIILAPISVSQASQKEGLLDSGKKAFSLEFSNCQSKAVGFAPETSMLKIEFSSANSISNDGKYLVNEEVNADGKPKNVGIAIVKHSEENTPIILNKAFDTGIKGSGSAPEVIDFYAKYYKVGTAEADPGKVVTRVTYHLTYL</sequence>
<gene>
    <name evidence="8" type="ORF">AM629_11325</name>
    <name evidence="7" type="ORF">F0L16_17460</name>
</gene>
<feature type="signal peptide" evidence="5">
    <location>
        <begin position="1"/>
        <end position="21"/>
    </location>
</feature>
<dbReference type="GO" id="GO:0043709">
    <property type="term" value="P:cell adhesion involved in single-species biofilm formation"/>
    <property type="evidence" value="ECO:0007669"/>
    <property type="project" value="TreeGrafter"/>
</dbReference>
<dbReference type="InterPro" id="IPR050263">
    <property type="entry name" value="Bact_Fimbrial_Adh_Pro"/>
</dbReference>
<organism evidence="7 10">
    <name type="scientific">Photorhabdus heterorhabditis</name>
    <dbReference type="NCBI Taxonomy" id="880156"/>
    <lineage>
        <taxon>Bacteria</taxon>
        <taxon>Pseudomonadati</taxon>
        <taxon>Pseudomonadota</taxon>
        <taxon>Gammaproteobacteria</taxon>
        <taxon>Enterobacterales</taxon>
        <taxon>Morganellaceae</taxon>
        <taxon>Photorhabdus</taxon>
    </lineage>
</organism>
<dbReference type="OrthoDB" id="6556208at2"/>
<dbReference type="RefSeq" id="WP_054479005.1">
    <property type="nucleotide sequence ID" value="NZ_CAWMRL010000028.1"/>
</dbReference>
<feature type="domain" description="Fimbrial-type adhesion" evidence="6">
    <location>
        <begin position="30"/>
        <end position="192"/>
    </location>
</feature>
<keyword evidence="4" id="KW-0281">Fimbrium</keyword>
<dbReference type="InterPro" id="IPR036937">
    <property type="entry name" value="Adhesion_dom_fimbrial_sf"/>
</dbReference>
<reference evidence="7 10" key="2">
    <citation type="submission" date="2019-09" db="EMBL/GenBank/DDBJ databases">
        <title>Whole genome sequence of Photorhabdus heterorhabditis strain ETL (Enterobacteriales: Enterobacteriaceae) a bacterial symbiont of Heterorhabditis zealandica strain ETL (Rhabditida: Heterorhabditidae).</title>
        <authorList>
            <person name="Lulamba T.E."/>
            <person name="Serepa-Dlamini M.H."/>
        </authorList>
    </citation>
    <scope>NUCLEOTIDE SEQUENCE [LARGE SCALE GENOMIC DNA]</scope>
    <source>
        <strain evidence="7 10">ETL</strain>
    </source>
</reference>
<evidence type="ECO:0000256" key="4">
    <source>
        <dbReference type="ARBA" id="ARBA00023263"/>
    </source>
</evidence>
<evidence type="ECO:0000256" key="1">
    <source>
        <dbReference type="ARBA" id="ARBA00004561"/>
    </source>
</evidence>
<dbReference type="InterPro" id="IPR008966">
    <property type="entry name" value="Adhesion_dom_sf"/>
</dbReference>
<dbReference type="EMBL" id="VTUW01000042">
    <property type="protein sequence ID" value="KAA1181148.1"/>
    <property type="molecule type" value="Genomic_DNA"/>
</dbReference>
<accession>A0A5B0W3H6</accession>
<comment type="caution">
    <text evidence="7">The sequence shown here is derived from an EMBL/GenBank/DDBJ whole genome shotgun (WGS) entry which is preliminary data.</text>
</comment>